<protein>
    <submittedName>
        <fullName evidence="1">Uncharacterized protein</fullName>
    </submittedName>
</protein>
<dbReference type="Proteomes" id="UP000805193">
    <property type="component" value="Unassembled WGS sequence"/>
</dbReference>
<accession>A0AC60QGK9</accession>
<sequence length="124" mass="13725">MEHLRLASQVTEFLWVSLRVTLPKKKARALAPCPDFCLGNASALETVIEKKKPKPLTADKKGGFVALPEGLFGEKSRTAILKSFSQVEMVPINKINTVAMELCEGLRFNRRAKKVLASTKLSLE</sequence>
<comment type="caution">
    <text evidence="1">The sequence shown here is derived from an EMBL/GenBank/DDBJ whole genome shotgun (WGS) entry which is preliminary data.</text>
</comment>
<evidence type="ECO:0000313" key="2">
    <source>
        <dbReference type="Proteomes" id="UP000805193"/>
    </source>
</evidence>
<name>A0AC60QGK9_IXOPE</name>
<gene>
    <name evidence="1" type="ORF">HPB47_020026</name>
</gene>
<keyword evidence="2" id="KW-1185">Reference proteome</keyword>
<reference evidence="1 2" key="1">
    <citation type="journal article" date="2020" name="Cell">
        <title>Large-Scale Comparative Analyses of Tick Genomes Elucidate Their Genetic Diversity and Vector Capacities.</title>
        <authorList>
            <consortium name="Tick Genome and Microbiome Consortium (TIGMIC)"/>
            <person name="Jia N."/>
            <person name="Wang J."/>
            <person name="Shi W."/>
            <person name="Du L."/>
            <person name="Sun Y."/>
            <person name="Zhan W."/>
            <person name="Jiang J.F."/>
            <person name="Wang Q."/>
            <person name="Zhang B."/>
            <person name="Ji P."/>
            <person name="Bell-Sakyi L."/>
            <person name="Cui X.M."/>
            <person name="Yuan T.T."/>
            <person name="Jiang B.G."/>
            <person name="Yang W.F."/>
            <person name="Lam T.T."/>
            <person name="Chang Q.C."/>
            <person name="Ding S.J."/>
            <person name="Wang X.J."/>
            <person name="Zhu J.G."/>
            <person name="Ruan X.D."/>
            <person name="Zhao L."/>
            <person name="Wei J.T."/>
            <person name="Ye R.Z."/>
            <person name="Que T.C."/>
            <person name="Du C.H."/>
            <person name="Zhou Y.H."/>
            <person name="Cheng J.X."/>
            <person name="Dai P.F."/>
            <person name="Guo W.B."/>
            <person name="Han X.H."/>
            <person name="Huang E.J."/>
            <person name="Li L.F."/>
            <person name="Wei W."/>
            <person name="Gao Y.C."/>
            <person name="Liu J.Z."/>
            <person name="Shao H.Z."/>
            <person name="Wang X."/>
            <person name="Wang C.C."/>
            <person name="Yang T.C."/>
            <person name="Huo Q.B."/>
            <person name="Li W."/>
            <person name="Chen H.Y."/>
            <person name="Chen S.E."/>
            <person name="Zhou L.G."/>
            <person name="Ni X.B."/>
            <person name="Tian J.H."/>
            <person name="Sheng Y."/>
            <person name="Liu T."/>
            <person name="Pan Y.S."/>
            <person name="Xia L.Y."/>
            <person name="Li J."/>
            <person name="Zhao F."/>
            <person name="Cao W.C."/>
        </authorList>
    </citation>
    <scope>NUCLEOTIDE SEQUENCE [LARGE SCALE GENOMIC DNA]</scope>
    <source>
        <strain evidence="1">Iper-2018</strain>
    </source>
</reference>
<evidence type="ECO:0000313" key="1">
    <source>
        <dbReference type="EMBL" id="KAG0433329.1"/>
    </source>
</evidence>
<dbReference type="EMBL" id="JABSTQ010009070">
    <property type="protein sequence ID" value="KAG0433329.1"/>
    <property type="molecule type" value="Genomic_DNA"/>
</dbReference>
<organism evidence="1 2">
    <name type="scientific">Ixodes persulcatus</name>
    <name type="common">Taiga tick</name>
    <dbReference type="NCBI Taxonomy" id="34615"/>
    <lineage>
        <taxon>Eukaryota</taxon>
        <taxon>Metazoa</taxon>
        <taxon>Ecdysozoa</taxon>
        <taxon>Arthropoda</taxon>
        <taxon>Chelicerata</taxon>
        <taxon>Arachnida</taxon>
        <taxon>Acari</taxon>
        <taxon>Parasitiformes</taxon>
        <taxon>Ixodida</taxon>
        <taxon>Ixodoidea</taxon>
        <taxon>Ixodidae</taxon>
        <taxon>Ixodinae</taxon>
        <taxon>Ixodes</taxon>
    </lineage>
</organism>
<proteinExistence type="predicted"/>